<gene>
    <name evidence="1" type="primary">ORF5058</name>
</gene>
<sequence length="58" mass="6284">MDKHEIMSLATQSSKQSYIFQPQGLDQVSSSSLSVPELGSHDGCPEKLSVLYKLTGIS</sequence>
<evidence type="ECO:0000313" key="1">
    <source>
        <dbReference type="EMBL" id="CEK48751.1"/>
    </source>
</evidence>
<organism evidence="1">
    <name type="scientific">Arion vulgaris</name>
    <dbReference type="NCBI Taxonomy" id="1028688"/>
    <lineage>
        <taxon>Eukaryota</taxon>
        <taxon>Metazoa</taxon>
        <taxon>Spiralia</taxon>
        <taxon>Lophotrochozoa</taxon>
        <taxon>Mollusca</taxon>
        <taxon>Gastropoda</taxon>
        <taxon>Heterobranchia</taxon>
        <taxon>Euthyneura</taxon>
        <taxon>Panpulmonata</taxon>
        <taxon>Eupulmonata</taxon>
        <taxon>Stylommatophora</taxon>
        <taxon>Helicina</taxon>
        <taxon>Arionoidea</taxon>
        <taxon>Arionidae</taxon>
        <taxon>Arion</taxon>
    </lineage>
</organism>
<accession>A0A0B6XYX8</accession>
<reference evidence="1" key="1">
    <citation type="submission" date="2014-12" db="EMBL/GenBank/DDBJ databases">
        <title>Insight into the proteome of Arion vulgaris.</title>
        <authorList>
            <person name="Aradska J."/>
            <person name="Bulat T."/>
            <person name="Smidak R."/>
            <person name="Sarate P."/>
            <person name="Gangsoo J."/>
            <person name="Sialana F."/>
            <person name="Bilban M."/>
            <person name="Lubec G."/>
        </authorList>
    </citation>
    <scope>NUCLEOTIDE SEQUENCE</scope>
    <source>
        <tissue evidence="1">Skin</tissue>
    </source>
</reference>
<protein>
    <submittedName>
        <fullName evidence="1">Uncharacterized protein</fullName>
    </submittedName>
</protein>
<dbReference type="AlphaFoldDB" id="A0A0B6XYX8"/>
<proteinExistence type="predicted"/>
<name>A0A0B6XYX8_9EUPU</name>
<dbReference type="EMBL" id="HACG01001886">
    <property type="protein sequence ID" value="CEK48751.1"/>
    <property type="molecule type" value="Transcribed_RNA"/>
</dbReference>
<feature type="non-terminal residue" evidence="1">
    <location>
        <position position="58"/>
    </location>
</feature>